<sequence length="44" mass="4948">MWPSRVHMYDLNRKYNKTVGPADSSVKGCFCTAELLSAFADCFS</sequence>
<proteinExistence type="predicted"/>
<reference evidence="1" key="2">
    <citation type="journal article" date="2015" name="Fish Shellfish Immunol.">
        <title>Early steps in the European eel (Anguilla anguilla)-Vibrio vulnificus interaction in the gills: Role of the RtxA13 toxin.</title>
        <authorList>
            <person name="Callol A."/>
            <person name="Pajuelo D."/>
            <person name="Ebbesson L."/>
            <person name="Teles M."/>
            <person name="MacKenzie S."/>
            <person name="Amaro C."/>
        </authorList>
    </citation>
    <scope>NUCLEOTIDE SEQUENCE</scope>
</reference>
<accession>A0A0E9Q8A2</accession>
<name>A0A0E9Q8A2_ANGAN</name>
<dbReference type="EMBL" id="GBXM01096254">
    <property type="protein sequence ID" value="JAH12323.1"/>
    <property type="molecule type" value="Transcribed_RNA"/>
</dbReference>
<organism evidence="1">
    <name type="scientific">Anguilla anguilla</name>
    <name type="common">European freshwater eel</name>
    <name type="synonym">Muraena anguilla</name>
    <dbReference type="NCBI Taxonomy" id="7936"/>
    <lineage>
        <taxon>Eukaryota</taxon>
        <taxon>Metazoa</taxon>
        <taxon>Chordata</taxon>
        <taxon>Craniata</taxon>
        <taxon>Vertebrata</taxon>
        <taxon>Euteleostomi</taxon>
        <taxon>Actinopterygii</taxon>
        <taxon>Neopterygii</taxon>
        <taxon>Teleostei</taxon>
        <taxon>Anguilliformes</taxon>
        <taxon>Anguillidae</taxon>
        <taxon>Anguilla</taxon>
    </lineage>
</organism>
<reference evidence="1" key="1">
    <citation type="submission" date="2014-11" db="EMBL/GenBank/DDBJ databases">
        <authorList>
            <person name="Amaro Gonzalez C."/>
        </authorList>
    </citation>
    <scope>NUCLEOTIDE SEQUENCE</scope>
</reference>
<evidence type="ECO:0000313" key="1">
    <source>
        <dbReference type="EMBL" id="JAH12323.1"/>
    </source>
</evidence>
<dbReference type="AlphaFoldDB" id="A0A0E9Q8A2"/>
<protein>
    <submittedName>
        <fullName evidence="1">Uncharacterized protein</fullName>
    </submittedName>
</protein>